<proteinExistence type="predicted"/>
<protein>
    <submittedName>
        <fullName evidence="2">DUF433 domain-containing protein</fullName>
    </submittedName>
</protein>
<gene>
    <name evidence="2" type="ORF">DU500_16730</name>
</gene>
<evidence type="ECO:0000313" key="3">
    <source>
        <dbReference type="Proteomes" id="UP000253273"/>
    </source>
</evidence>
<feature type="region of interest" description="Disordered" evidence="1">
    <location>
        <begin position="82"/>
        <end position="105"/>
    </location>
</feature>
<dbReference type="AlphaFoldDB" id="A0A345E6X0"/>
<feature type="region of interest" description="Disordered" evidence="1">
    <location>
        <begin position="1"/>
        <end position="24"/>
    </location>
</feature>
<dbReference type="InterPro" id="IPR007367">
    <property type="entry name" value="DUF433"/>
</dbReference>
<keyword evidence="3" id="KW-1185">Reference proteome</keyword>
<dbReference type="PANTHER" id="PTHR34849:SF1">
    <property type="entry name" value="SLR0770 PROTEIN"/>
    <property type="match status" value="1"/>
</dbReference>
<evidence type="ECO:0000256" key="1">
    <source>
        <dbReference type="SAM" id="MobiDB-lite"/>
    </source>
</evidence>
<feature type="compositionally biased region" description="Polar residues" evidence="1">
    <location>
        <begin position="1"/>
        <end position="16"/>
    </location>
</feature>
<dbReference type="InterPro" id="IPR009057">
    <property type="entry name" value="Homeodomain-like_sf"/>
</dbReference>
<organism evidence="2 3">
    <name type="scientific">Haloplanus rubicundus</name>
    <dbReference type="NCBI Taxonomy" id="1547898"/>
    <lineage>
        <taxon>Archaea</taxon>
        <taxon>Methanobacteriati</taxon>
        <taxon>Methanobacteriota</taxon>
        <taxon>Stenosarchaea group</taxon>
        <taxon>Halobacteria</taxon>
        <taxon>Halobacteriales</taxon>
        <taxon>Haloferacaceae</taxon>
        <taxon>Haloplanus</taxon>
    </lineage>
</organism>
<dbReference type="Proteomes" id="UP000253273">
    <property type="component" value="Chromosome"/>
</dbReference>
<evidence type="ECO:0000313" key="2">
    <source>
        <dbReference type="EMBL" id="AXG07942.1"/>
    </source>
</evidence>
<dbReference type="EMBL" id="CP031150">
    <property type="protein sequence ID" value="AXG07942.1"/>
    <property type="molecule type" value="Genomic_DNA"/>
</dbReference>
<dbReference type="RefSeq" id="WP_114587063.1">
    <property type="nucleotide sequence ID" value="NZ_CP031150.1"/>
</dbReference>
<reference evidence="2 3" key="1">
    <citation type="submission" date="2018-07" db="EMBL/GenBank/DDBJ databases">
        <title>Genome sequences of Haloplanus sp. CBA1113.</title>
        <authorList>
            <person name="Kim Y.B."/>
            <person name="Roh S.W."/>
        </authorList>
    </citation>
    <scope>NUCLEOTIDE SEQUENCE [LARGE SCALE GENOMIC DNA]</scope>
    <source>
        <strain evidence="2 3">CBA1113</strain>
    </source>
</reference>
<name>A0A345E6X0_9EURY</name>
<dbReference type="SUPFAM" id="SSF46689">
    <property type="entry name" value="Homeodomain-like"/>
    <property type="match status" value="1"/>
</dbReference>
<sequence length="105" mass="11535">MSGTKSGPGTSQSRIVSTEDVLGGKPRIDGTRIGVYFVHERVEGRGLEPQTVADRHDLDVADVYRALAYYHDHPDEMARIEQERKGIRESAESDPNVATGPADLE</sequence>
<dbReference type="Pfam" id="PF04255">
    <property type="entry name" value="DUF433"/>
    <property type="match status" value="1"/>
</dbReference>
<dbReference type="OrthoDB" id="190701at2157"/>
<dbReference type="Gene3D" id="1.10.10.10">
    <property type="entry name" value="Winged helix-like DNA-binding domain superfamily/Winged helix DNA-binding domain"/>
    <property type="match status" value="1"/>
</dbReference>
<dbReference type="KEGG" id="haj:DU500_16730"/>
<accession>A0A345E6X0</accession>
<feature type="compositionally biased region" description="Basic and acidic residues" evidence="1">
    <location>
        <begin position="82"/>
        <end position="91"/>
    </location>
</feature>
<dbReference type="PANTHER" id="PTHR34849">
    <property type="entry name" value="SSL5025 PROTEIN"/>
    <property type="match status" value="1"/>
</dbReference>
<dbReference type="GeneID" id="37285065"/>
<dbReference type="InterPro" id="IPR036388">
    <property type="entry name" value="WH-like_DNA-bd_sf"/>
</dbReference>